<keyword evidence="1" id="KW-0808">Transferase</keyword>
<dbReference type="PANTHER" id="PTHR32385">
    <property type="entry name" value="MANNOSYL PHOSPHORYLINOSITOL CERAMIDE SYNTHASE"/>
    <property type="match status" value="1"/>
</dbReference>
<dbReference type="RefSeq" id="WP_241390144.1">
    <property type="nucleotide sequence ID" value="NZ_MT039170.1"/>
</dbReference>
<protein>
    <submittedName>
        <fullName evidence="4">AfpX18</fullName>
    </submittedName>
</protein>
<evidence type="ECO:0000313" key="4">
    <source>
        <dbReference type="EMBL" id="ANV21616.1"/>
    </source>
</evidence>
<evidence type="ECO:0000256" key="1">
    <source>
        <dbReference type="ARBA" id="ARBA00022679"/>
    </source>
</evidence>
<dbReference type="Pfam" id="PF04488">
    <property type="entry name" value="Gly_transf_sug"/>
    <property type="match status" value="1"/>
</dbReference>
<dbReference type="SUPFAM" id="SSF53448">
    <property type="entry name" value="Nucleotide-diphospho-sugar transferases"/>
    <property type="match status" value="1"/>
</dbReference>
<organism evidence="4">
    <name type="scientific">Serratia proteamaculans</name>
    <dbReference type="NCBI Taxonomy" id="28151"/>
    <lineage>
        <taxon>Bacteria</taxon>
        <taxon>Pseudomonadati</taxon>
        <taxon>Pseudomonadota</taxon>
        <taxon>Gammaproteobacteria</taxon>
        <taxon>Enterobacterales</taxon>
        <taxon>Yersiniaceae</taxon>
        <taxon>Serratia</taxon>
    </lineage>
</organism>
<dbReference type="InterPro" id="IPR051706">
    <property type="entry name" value="Glycosyltransferase_domain"/>
</dbReference>
<proteinExistence type="predicted"/>
<dbReference type="EMBL" id="KU559315">
    <property type="protein sequence ID" value="ANV21616.1"/>
    <property type="molecule type" value="Genomic_DNA"/>
</dbReference>
<dbReference type="CDD" id="cd20749">
    <property type="entry name" value="nigritoxin_M"/>
    <property type="match status" value="1"/>
</dbReference>
<accession>A0A2R2YZ22</accession>
<feature type="region of interest" description="Disordered" evidence="3">
    <location>
        <begin position="1"/>
        <end position="28"/>
    </location>
</feature>
<dbReference type="GO" id="GO:0000030">
    <property type="term" value="F:mannosyltransferase activity"/>
    <property type="evidence" value="ECO:0007669"/>
    <property type="project" value="TreeGrafter"/>
</dbReference>
<keyword evidence="2" id="KW-0175">Coiled coil</keyword>
<dbReference type="GO" id="GO:0051999">
    <property type="term" value="P:mannosyl-inositol phosphorylceramide biosynthetic process"/>
    <property type="evidence" value="ECO:0007669"/>
    <property type="project" value="TreeGrafter"/>
</dbReference>
<evidence type="ECO:0000256" key="3">
    <source>
        <dbReference type="SAM" id="MobiDB-lite"/>
    </source>
</evidence>
<sequence length="2285" mass="256210">MPYASELKKLDKKPTENENFLTNSENETELPAEIPSSFFTESLDEEIEADLAELRAHLQAIISDALPGFYEFQQAGYNLLYPKKVDIEALQARVNTMQIPVLIQPQHKLLEQAANAFLDRFRRFRKESDLHNNALEFIKFRLEVNKAGWDEPQNRDYHQALKHANRLSGYLSGTLDLMSLINENVERQTPWETTRQANYDVLLNELLPVNADAHNNQYAAKTRGNLTGKQPDNIKFNAIVYSVTLDERIAREALSAEIERLSARLLRGITLTRNYAEKPDETGETSGIKRDIDFLCQVLQSVIHDVPYAGQQIQPETYQPLGQKEAHTEIETVKHELKNIWKTARQKVQGAKASGQALSDKFNKNKHRIVHAFPGSTASDKNGDSHNINKAVFQVGIRLLDKIQQTTSDMHKAIQTSRPLQQAVTHYSELGEMLSGMPHNSILDAKLRAESDRWRQKAEESKEQLQQLLGTITTLSDESMKQRYLSALREELNSVTNPLASNNIIRDFDTQIKATVEGLSDIQKALCQALLRLSEHGQAGGKELDKHTVSWLQQLKGIKDNLKTGITQATGQSINNFSREGMLARWMAEWSEAEKQRYLGTLSAEGRAVTEKHYDTVFFEVIQHYLPLLSKESDPQGEGLLQRLRLEVGNAAKGNTLYPATMADILAGMKSREQAIRDWSERKLIRGAFLAVCLGGVKLLPNLAALPLRLPIKFAITGAKVAWGAHKGQQGIRGGEGDISDEIAEYTKQSYKTAAIKIVLSLPPGLATTLGIASIVWDVYEDGLKGAGEKVAKHIIGEAPWRGLDTGTRTVAEAYATTLIEAAITEEKITSATHSSPLQPQTDVMPLSDEHDPGINQPHRIRKRAVADTALRPAPRRSPQWHDNIPSDATLQSGHFDFDRDIRYQDFSGEQKKQTYLHGIQFVLFQIENDGRFSQQIRNHAYLARIGDKLLVPVDIKGHKLNNTIFLPDSRGAKSGVLIRLDSDIPYYYVDEGKDLLENVEWAMPHNANKREPRIVTRLTRVGRMRGFISFPSGVDILNQIRSGKARFGENFNANNPDPMDIASLSARLADTMEADYKLKGQSITNKLLISRAIAGAHISAPDSDITFTEEKYHLEFTWDNLTPAEYLRSFSRPFSTLSGEMQLVTSSIKGETIQETELHVHQAEYIGSWVDATVGAIISFTPAGWVLNTAQSAADIAADLTEGKDPDSLAVAGLVVGCIPGERIAAKVGKFTRIGGKVVKYGVMLGNKAVDLAIVGRSIKTAVDAGEPLAIYQAFLASGMSVKNSYDMARNMSSRLKINRRMEESASLEELEALQNDRPEYATSVPVIRTFRVGLTEMLGRINNGDIEIFNENTSTWEKGSKLHLLAYRLQNAGGGRRLAALFSNKIVIGEHTFKRVKYSQDKFNEMMRIAKTYTPTSNSTERIAKIQQDYRAGKEMSHAPQHDHYNNLSLDEKLNLFNKPDTDAITRGVLAGKINESIANINLYETAKAADDWKASANKATEVVLAPQNIFLKGRAGECLPESVLMGWALQSGQDAKLAKKFMSIYSSSNVADDPLYKSLVELHADGNASKFSAAAISDVKMNALGDAESRLFPKENASVRVDIPEHTMLLSKVNQEGKVKYVFYDPNYGLAYFDKYKDLSAFFKKKLEAYDTPENSTNLYQLDYSHLPDVKIKGRNLNEIINGEIPALYKQERVNLQGISPHEGVYKMPGDKNYIKVNDNVYQVEWDQTMSTWRVFDPANTNRSRVTVPVKRDANGEWFRHLDTGLKGGGLFDEIKNNWLSGKKFKRLQDFTEVVELEANKWPPEPVNKNIHMIWIGTKKISEKNIGLSIETAQKNPDYNTTIIYDSGIPGHESAKSFMAEKFNDSNVTLVDFRNKIYFHQLQKEPAFSYYEQAIRDKKYAQASDILRLLVLKYEGGIYKDIDDVQVKGFGSLAFPKGIGVMREYAPEAGKATAFPNTPIAATKNNSVVNRALELAVENYRRGETNVLKLAGPDVFTEALYQEMPGMRPQVLGQQLEQFELAKRQALGMPLEKPKSFADEQLTLQEKSRISRPYEAIRGLSGYVENGADHSWISDIPGTSALGNSQSEVSATFEPAIFKQALTEFVSQQAAQGPGDPAYTIYQSAFNSLPESQEITLQQVNDLKRALSASGNDLVAQAKYQYALLAYLSGPRGIQLPIDKNEIRNRIVQEIEHADYVYGWKVKEREQFQAQLNKAIERKNEISSRYSVTLRPKMHANADRKVVNLRNEVTERNRLMNEWASKKNQDSLRLDMLNDSWHESYD</sequence>
<dbReference type="InterPro" id="IPR007577">
    <property type="entry name" value="GlycoTrfase_DXD_sugar-bd_CS"/>
</dbReference>
<dbReference type="PANTHER" id="PTHR32385:SF15">
    <property type="entry name" value="INOSITOL PHOSPHOCERAMIDE MANNOSYLTRANSFERASE 1"/>
    <property type="match status" value="1"/>
</dbReference>
<name>A0A2R2YZ22_SERPR</name>
<feature type="compositionally biased region" description="Basic and acidic residues" evidence="3">
    <location>
        <begin position="1"/>
        <end position="16"/>
    </location>
</feature>
<dbReference type="Gene3D" id="3.90.550.20">
    <property type="match status" value="1"/>
</dbReference>
<dbReference type="InterPro" id="IPR029044">
    <property type="entry name" value="Nucleotide-diphossugar_trans"/>
</dbReference>
<dbReference type="CDD" id="cd20495">
    <property type="entry name" value="C58_PaToxP-like"/>
    <property type="match status" value="1"/>
</dbReference>
<reference evidence="4" key="1">
    <citation type="journal article" date="2018" name="Appl. Environ. Microbiol.">
        <title>Serratia proteamaculans Strain AGR96X Encodes an Antifeeding Prophage (Tailocin) with Activity against Grass Grub (Costelytra giveni) and Manuka Beetle (Pyronota Species) Larvae.</title>
        <authorList>
            <person name="Hurst M.R.H."/>
            <person name="Beattie A."/>
            <person name="Jones S.A."/>
            <person name="Laugraud A."/>
            <person name="van Koten C."/>
            <person name="Harper L."/>
        </authorList>
    </citation>
    <scope>NUCLEOTIDE SEQUENCE</scope>
    <source>
        <strain evidence="4">AGR96X</strain>
    </source>
</reference>
<evidence type="ECO:0000256" key="2">
    <source>
        <dbReference type="SAM" id="Coils"/>
    </source>
</evidence>
<feature type="coiled-coil region" evidence="2">
    <location>
        <begin position="444"/>
        <end position="478"/>
    </location>
</feature>
<dbReference type="GO" id="GO:0016020">
    <property type="term" value="C:membrane"/>
    <property type="evidence" value="ECO:0007669"/>
    <property type="project" value="GOC"/>
</dbReference>